<evidence type="ECO:0000313" key="1">
    <source>
        <dbReference type="EMBL" id="GFO48090.1"/>
    </source>
</evidence>
<reference evidence="1 2" key="1">
    <citation type="journal article" date="2021" name="Elife">
        <title>Chloroplast acquisition without the gene transfer in kleptoplastic sea slugs, Plakobranchus ocellatus.</title>
        <authorList>
            <person name="Maeda T."/>
            <person name="Takahashi S."/>
            <person name="Yoshida T."/>
            <person name="Shimamura S."/>
            <person name="Takaki Y."/>
            <person name="Nagai Y."/>
            <person name="Toyoda A."/>
            <person name="Suzuki Y."/>
            <person name="Arimoto A."/>
            <person name="Ishii H."/>
            <person name="Satoh N."/>
            <person name="Nishiyama T."/>
            <person name="Hasebe M."/>
            <person name="Maruyama T."/>
            <person name="Minagawa J."/>
            <person name="Obokata J."/>
            <person name="Shigenobu S."/>
        </authorList>
    </citation>
    <scope>NUCLEOTIDE SEQUENCE [LARGE SCALE GENOMIC DNA]</scope>
</reference>
<dbReference type="EMBL" id="BLXT01008374">
    <property type="protein sequence ID" value="GFO48090.1"/>
    <property type="molecule type" value="Genomic_DNA"/>
</dbReference>
<dbReference type="PANTHER" id="PTHR45713:SF6">
    <property type="entry name" value="F5_8 TYPE C DOMAIN-CONTAINING PROTEIN"/>
    <property type="match status" value="1"/>
</dbReference>
<dbReference type="Proteomes" id="UP000735302">
    <property type="component" value="Unassembled WGS sequence"/>
</dbReference>
<dbReference type="PANTHER" id="PTHR45713">
    <property type="entry name" value="FTP DOMAIN-CONTAINING PROTEIN"/>
    <property type="match status" value="1"/>
</dbReference>
<feature type="non-terminal residue" evidence="1">
    <location>
        <position position="1"/>
    </location>
</feature>
<dbReference type="InterPro" id="IPR008979">
    <property type="entry name" value="Galactose-bd-like_sf"/>
</dbReference>
<keyword evidence="2" id="KW-1185">Reference proteome</keyword>
<sequence>HRDQFQLGYQIATPCNSPRIRKRGEKILDIICSSQGAVSHVTLTGRIVKGLCSLNIGGETKTWTINNEPESDVSWLTDEDDSTCNDGNVKSITVTLQKARSIPWVGITVRSAEYMDQFQLSYTASSQRFTLCENPRSARIDGKTLDISCPTSDVVSHVRLSGSIVNGLCSLYISGGRNVALKQSARQTTDFENGANSAFWNASKAVDGDPGILDNFDSLRFTCSHTEPGSVYSGWSLVFSRPVDINKLIIYNRREPSRLDCCEHRLVNFTVQAFSNSGSSQSQAVYTYTDPGGPAQQVYTLVPSPHIDVPVKGIHFDVTKNTDIHNILTLCEVYVFGDVLCAAGKFGRQCERDCNCADWTEACFVSTGGCPSGCAAGYTGEDCYTRMAIEK</sequence>
<dbReference type="AlphaFoldDB" id="A0AAV4DVJ5"/>
<comment type="caution">
    <text evidence="1">The sequence shown here is derived from an EMBL/GenBank/DDBJ whole genome shotgun (WGS) entry which is preliminary data.</text>
</comment>
<name>A0AAV4DVJ5_9GAST</name>
<dbReference type="InterPro" id="IPR051941">
    <property type="entry name" value="BG_Antigen-Binding_Lectin"/>
</dbReference>
<organism evidence="1 2">
    <name type="scientific">Plakobranchus ocellatus</name>
    <dbReference type="NCBI Taxonomy" id="259542"/>
    <lineage>
        <taxon>Eukaryota</taxon>
        <taxon>Metazoa</taxon>
        <taxon>Spiralia</taxon>
        <taxon>Lophotrochozoa</taxon>
        <taxon>Mollusca</taxon>
        <taxon>Gastropoda</taxon>
        <taxon>Heterobranchia</taxon>
        <taxon>Euthyneura</taxon>
        <taxon>Panpulmonata</taxon>
        <taxon>Sacoglossa</taxon>
        <taxon>Placobranchoidea</taxon>
        <taxon>Plakobranchidae</taxon>
        <taxon>Plakobranchus</taxon>
    </lineage>
</organism>
<proteinExistence type="predicted"/>
<gene>
    <name evidence="1" type="ORF">PoB_007459500</name>
</gene>
<evidence type="ECO:0000313" key="2">
    <source>
        <dbReference type="Proteomes" id="UP000735302"/>
    </source>
</evidence>
<dbReference type="SUPFAM" id="SSF49785">
    <property type="entry name" value="Galactose-binding domain-like"/>
    <property type="match status" value="1"/>
</dbReference>
<dbReference type="Gene3D" id="2.60.120.260">
    <property type="entry name" value="Galactose-binding domain-like"/>
    <property type="match status" value="1"/>
</dbReference>
<accession>A0AAV4DVJ5</accession>
<dbReference type="Pfam" id="PF22633">
    <property type="entry name" value="F5_F8_type_C_2"/>
    <property type="match status" value="1"/>
</dbReference>
<protein>
    <submittedName>
        <fullName evidence="1">Fucolectin-related molecule</fullName>
    </submittedName>
</protein>